<evidence type="ECO:0000256" key="5">
    <source>
        <dbReference type="ARBA" id="ARBA00023329"/>
    </source>
</evidence>
<dbReference type="PANTHER" id="PTHR31792">
    <property type="entry name" value="VACUOLAR ATPASE ASSEMBLY INTEGRAL MEMBRANE PROTEIN VMA21"/>
    <property type="match status" value="1"/>
</dbReference>
<keyword evidence="9" id="KW-1185">Reference proteome</keyword>
<dbReference type="OrthoDB" id="160405at2759"/>
<evidence type="ECO:0000256" key="2">
    <source>
        <dbReference type="ARBA" id="ARBA00022824"/>
    </source>
</evidence>
<keyword evidence="5" id="KW-0968">Cytoplasmic vesicle</keyword>
<dbReference type="EMBL" id="SGPL01000091">
    <property type="protein sequence ID" value="THH17965.1"/>
    <property type="molecule type" value="Genomic_DNA"/>
</dbReference>
<keyword evidence="4 7" id="KW-0472">Membrane</keyword>
<proteinExistence type="predicted"/>
<dbReference type="Pfam" id="PF09446">
    <property type="entry name" value="VMA21"/>
    <property type="match status" value="1"/>
</dbReference>
<keyword evidence="2" id="KW-0256">Endoplasmic reticulum</keyword>
<dbReference type="InterPro" id="IPR019013">
    <property type="entry name" value="Vma21"/>
</dbReference>
<dbReference type="AlphaFoldDB" id="A0A4S4LZK5"/>
<sequence>MGSQAAGAKTIDQGAQGVLVKLIIFSLSLGILPIGSYFISNKYIWKGNSTYSAITAIVAANIVLVAYIVTSVVEDQQEQGEKTGKVPTKAVESRKER</sequence>
<evidence type="ECO:0000256" key="7">
    <source>
        <dbReference type="SAM" id="Phobius"/>
    </source>
</evidence>
<dbReference type="GO" id="GO:0031410">
    <property type="term" value="C:cytoplasmic vesicle"/>
    <property type="evidence" value="ECO:0007669"/>
    <property type="project" value="UniProtKB-KW"/>
</dbReference>
<evidence type="ECO:0000256" key="4">
    <source>
        <dbReference type="ARBA" id="ARBA00023136"/>
    </source>
</evidence>
<comment type="caution">
    <text evidence="8">The sequence shown here is derived from an EMBL/GenBank/DDBJ whole genome shotgun (WGS) entry which is preliminary data.</text>
</comment>
<keyword evidence="1 7" id="KW-0812">Transmembrane</keyword>
<evidence type="ECO:0000256" key="1">
    <source>
        <dbReference type="ARBA" id="ARBA00022692"/>
    </source>
</evidence>
<keyword evidence="3 7" id="KW-1133">Transmembrane helix</keyword>
<dbReference type="GO" id="GO:0070072">
    <property type="term" value="P:vacuolar proton-transporting V-type ATPase complex assembly"/>
    <property type="evidence" value="ECO:0007669"/>
    <property type="project" value="InterPro"/>
</dbReference>
<feature type="transmembrane region" description="Helical" evidence="7">
    <location>
        <begin position="18"/>
        <end position="39"/>
    </location>
</feature>
<evidence type="ECO:0000256" key="6">
    <source>
        <dbReference type="SAM" id="MobiDB-lite"/>
    </source>
</evidence>
<dbReference type="PANTHER" id="PTHR31792:SF3">
    <property type="entry name" value="VACUOLAR ATPASE ASSEMBLY INTEGRAL MEMBRANE PROTEIN VMA21"/>
    <property type="match status" value="1"/>
</dbReference>
<evidence type="ECO:0000256" key="3">
    <source>
        <dbReference type="ARBA" id="ARBA00022989"/>
    </source>
</evidence>
<evidence type="ECO:0000313" key="8">
    <source>
        <dbReference type="EMBL" id="THH17965.1"/>
    </source>
</evidence>
<evidence type="ECO:0008006" key="10">
    <source>
        <dbReference type="Google" id="ProtNLM"/>
    </source>
</evidence>
<name>A0A4S4LZK5_9AGAM</name>
<reference evidence="8 9" key="1">
    <citation type="submission" date="2019-02" db="EMBL/GenBank/DDBJ databases">
        <title>Genome sequencing of the rare red list fungi Bondarzewia mesenterica.</title>
        <authorList>
            <person name="Buettner E."/>
            <person name="Kellner H."/>
        </authorList>
    </citation>
    <scope>NUCLEOTIDE SEQUENCE [LARGE SCALE GENOMIC DNA]</scope>
    <source>
        <strain evidence="8 9">DSM 108281</strain>
    </source>
</reference>
<gene>
    <name evidence="8" type="ORF">EW146_g2961</name>
</gene>
<evidence type="ECO:0000313" key="9">
    <source>
        <dbReference type="Proteomes" id="UP000310158"/>
    </source>
</evidence>
<organism evidence="8 9">
    <name type="scientific">Bondarzewia mesenterica</name>
    <dbReference type="NCBI Taxonomy" id="1095465"/>
    <lineage>
        <taxon>Eukaryota</taxon>
        <taxon>Fungi</taxon>
        <taxon>Dikarya</taxon>
        <taxon>Basidiomycota</taxon>
        <taxon>Agaricomycotina</taxon>
        <taxon>Agaricomycetes</taxon>
        <taxon>Russulales</taxon>
        <taxon>Bondarzewiaceae</taxon>
        <taxon>Bondarzewia</taxon>
    </lineage>
</organism>
<dbReference type="Proteomes" id="UP000310158">
    <property type="component" value="Unassembled WGS sequence"/>
</dbReference>
<dbReference type="GO" id="GO:0005789">
    <property type="term" value="C:endoplasmic reticulum membrane"/>
    <property type="evidence" value="ECO:0007669"/>
    <property type="project" value="TreeGrafter"/>
</dbReference>
<feature type="transmembrane region" description="Helical" evidence="7">
    <location>
        <begin position="51"/>
        <end position="73"/>
    </location>
</feature>
<protein>
    <recommendedName>
        <fullName evidence="10">Vacuolar ATPase assembly integral membrane protein VMA21</fullName>
    </recommendedName>
</protein>
<accession>A0A4S4LZK5</accession>
<feature type="region of interest" description="Disordered" evidence="6">
    <location>
        <begin position="75"/>
        <end position="97"/>
    </location>
</feature>